<keyword evidence="7 8" id="KW-0472">Membrane</keyword>
<gene>
    <name evidence="9" type="ORF">J40TS1_29220</name>
</gene>
<feature type="transmembrane region" description="Helical" evidence="8">
    <location>
        <begin position="190"/>
        <end position="208"/>
    </location>
</feature>
<dbReference type="GO" id="GO:0009847">
    <property type="term" value="P:spore germination"/>
    <property type="evidence" value="ECO:0007669"/>
    <property type="project" value="InterPro"/>
</dbReference>
<keyword evidence="5 8" id="KW-0812">Transmembrane</keyword>
<feature type="transmembrane region" description="Helical" evidence="8">
    <location>
        <begin position="150"/>
        <end position="170"/>
    </location>
</feature>
<dbReference type="GO" id="GO:0016020">
    <property type="term" value="C:membrane"/>
    <property type="evidence" value="ECO:0007669"/>
    <property type="project" value="UniProtKB-SubCell"/>
</dbReference>
<evidence type="ECO:0000313" key="10">
    <source>
        <dbReference type="Proteomes" id="UP000683139"/>
    </source>
</evidence>
<dbReference type="PANTHER" id="PTHR34975">
    <property type="entry name" value="SPORE GERMINATION PROTEIN A2"/>
    <property type="match status" value="1"/>
</dbReference>
<comment type="caution">
    <text evidence="9">The sequence shown here is derived from an EMBL/GenBank/DDBJ whole genome shotgun (WGS) entry which is preliminary data.</text>
</comment>
<feature type="transmembrane region" description="Helical" evidence="8">
    <location>
        <begin position="12"/>
        <end position="31"/>
    </location>
</feature>
<feature type="transmembrane region" description="Helical" evidence="8">
    <location>
        <begin position="120"/>
        <end position="138"/>
    </location>
</feature>
<dbReference type="RefSeq" id="WP_213516448.1">
    <property type="nucleotide sequence ID" value="NZ_BOSE01000005.1"/>
</dbReference>
<keyword evidence="4" id="KW-0309">Germination</keyword>
<feature type="transmembrane region" description="Helical" evidence="8">
    <location>
        <begin position="273"/>
        <end position="294"/>
    </location>
</feature>
<feature type="transmembrane region" description="Helical" evidence="8">
    <location>
        <begin position="306"/>
        <end position="324"/>
    </location>
</feature>
<evidence type="ECO:0000256" key="2">
    <source>
        <dbReference type="ARBA" id="ARBA00007998"/>
    </source>
</evidence>
<dbReference type="EMBL" id="BOSE01000005">
    <property type="protein sequence ID" value="GIP17280.1"/>
    <property type="molecule type" value="Genomic_DNA"/>
</dbReference>
<evidence type="ECO:0000256" key="4">
    <source>
        <dbReference type="ARBA" id="ARBA00022544"/>
    </source>
</evidence>
<dbReference type="AlphaFoldDB" id="A0A919YPH6"/>
<protein>
    <submittedName>
        <fullName evidence="9">Germination protein BB</fullName>
    </submittedName>
</protein>
<feature type="transmembrane region" description="Helical" evidence="8">
    <location>
        <begin position="43"/>
        <end position="64"/>
    </location>
</feature>
<evidence type="ECO:0000256" key="7">
    <source>
        <dbReference type="ARBA" id="ARBA00023136"/>
    </source>
</evidence>
<evidence type="ECO:0000256" key="5">
    <source>
        <dbReference type="ARBA" id="ARBA00022692"/>
    </source>
</evidence>
<dbReference type="PANTHER" id="PTHR34975:SF2">
    <property type="entry name" value="SPORE GERMINATION PROTEIN A2"/>
    <property type="match status" value="1"/>
</dbReference>
<organism evidence="9 10">
    <name type="scientific">Paenibacillus montaniterrae</name>
    <dbReference type="NCBI Taxonomy" id="429341"/>
    <lineage>
        <taxon>Bacteria</taxon>
        <taxon>Bacillati</taxon>
        <taxon>Bacillota</taxon>
        <taxon>Bacilli</taxon>
        <taxon>Bacillales</taxon>
        <taxon>Paenibacillaceae</taxon>
        <taxon>Paenibacillus</taxon>
    </lineage>
</organism>
<reference evidence="9" key="1">
    <citation type="submission" date="2021-03" db="EMBL/GenBank/DDBJ databases">
        <title>Antimicrobial resistance genes in bacteria isolated from Japanese honey, and their potential for conferring macrolide and lincosamide resistance in the American foulbrood pathogen Paenibacillus larvae.</title>
        <authorList>
            <person name="Okamoto M."/>
            <person name="Kumagai M."/>
            <person name="Kanamori H."/>
            <person name="Takamatsu D."/>
        </authorList>
    </citation>
    <scope>NUCLEOTIDE SEQUENCE</scope>
    <source>
        <strain evidence="9">J40TS1</strain>
    </source>
</reference>
<keyword evidence="3" id="KW-0813">Transport</keyword>
<keyword evidence="10" id="KW-1185">Reference proteome</keyword>
<evidence type="ECO:0000256" key="8">
    <source>
        <dbReference type="SAM" id="Phobius"/>
    </source>
</evidence>
<dbReference type="Gene3D" id="1.20.1740.10">
    <property type="entry name" value="Amino acid/polyamine transporter I"/>
    <property type="match status" value="1"/>
</dbReference>
<keyword evidence="6 8" id="KW-1133">Transmembrane helix</keyword>
<evidence type="ECO:0000256" key="3">
    <source>
        <dbReference type="ARBA" id="ARBA00022448"/>
    </source>
</evidence>
<evidence type="ECO:0000256" key="1">
    <source>
        <dbReference type="ARBA" id="ARBA00004141"/>
    </source>
</evidence>
<feature type="transmembrane region" description="Helical" evidence="8">
    <location>
        <begin position="76"/>
        <end position="100"/>
    </location>
</feature>
<sequence>MFTRSDDKITSTQASIFLTDSVLGAGILTMPRAVVVAGETPDVWLSVLLGGLIVMVLIVVMVKLSQQFPEKTVFQYAGIVIGKVPAFILCWLLIIFFITIAGFEVRVLAEVTLFFLLEGTPMWATMIPFIWVSGYLLFGGLNATVRLFQLILPVSLFVLIVSYLLSIRIFEVDNLLPVLGDGLLPVFKGLKATVLIFAGFEVVMFLVAHMQHPEKAIKAMIAGISVPLAIYFFTIIFVIGGMSIDAILRSTWPTIDLLRSFEVAGLFFERLEFPFLVIWMMQLFCNFTCYFFGASLGISQLLRIKFRPVIFAMMPIIYLASVIPQDINDLFALGDIIGWSGIILFCLIPLPLSIIWLIRRKGLRQDA</sequence>
<comment type="similarity">
    <text evidence="2">Belongs to the amino acid-polyamine-organocation (APC) superfamily. Spore germination protein (SGP) (TC 2.A.3.9) family.</text>
</comment>
<dbReference type="NCBIfam" id="TIGR00912">
    <property type="entry name" value="2A0309"/>
    <property type="match status" value="1"/>
</dbReference>
<dbReference type="Pfam" id="PF03845">
    <property type="entry name" value="Spore_permease"/>
    <property type="match status" value="1"/>
</dbReference>
<feature type="transmembrane region" description="Helical" evidence="8">
    <location>
        <begin position="336"/>
        <end position="358"/>
    </location>
</feature>
<comment type="subcellular location">
    <subcellularLocation>
        <location evidence="1">Membrane</location>
        <topology evidence="1">Multi-pass membrane protein</topology>
    </subcellularLocation>
</comment>
<feature type="transmembrane region" description="Helical" evidence="8">
    <location>
        <begin position="220"/>
        <end position="244"/>
    </location>
</feature>
<proteinExistence type="inferred from homology"/>
<evidence type="ECO:0000256" key="6">
    <source>
        <dbReference type="ARBA" id="ARBA00022989"/>
    </source>
</evidence>
<name>A0A919YPH6_9BACL</name>
<dbReference type="InterPro" id="IPR004761">
    <property type="entry name" value="Spore_GerAB"/>
</dbReference>
<evidence type="ECO:0000313" key="9">
    <source>
        <dbReference type="EMBL" id="GIP17280.1"/>
    </source>
</evidence>
<dbReference type="Proteomes" id="UP000683139">
    <property type="component" value="Unassembled WGS sequence"/>
</dbReference>
<accession>A0A919YPH6</accession>